<accession>A0A2H0UUI0</accession>
<dbReference type="PANTHER" id="PTHR37304:SF1">
    <property type="entry name" value="MEMBRANE PROTEIN"/>
    <property type="match status" value="1"/>
</dbReference>
<dbReference type="Proteomes" id="UP000231157">
    <property type="component" value="Unassembled WGS sequence"/>
</dbReference>
<gene>
    <name evidence="2" type="ORF">COU07_00755</name>
</gene>
<evidence type="ECO:0000313" key="3">
    <source>
        <dbReference type="Proteomes" id="UP000231157"/>
    </source>
</evidence>
<protein>
    <submittedName>
        <fullName evidence="2">DUF378 domain-containing protein</fullName>
    </submittedName>
</protein>
<sequence length="78" mass="8277">MKGLHMVAFILLVIGGLNWLLVGLFSSWDLASILGSTVATIIYILVGLSALVMLFTHKKDCKMCGKGQGSGMGSPMPH</sequence>
<reference evidence="3" key="1">
    <citation type="submission" date="2017-09" db="EMBL/GenBank/DDBJ databases">
        <title>Depth-based differentiation of microbial function through sediment-hosted aquifers and enrichment of novel symbionts in the deep terrestrial subsurface.</title>
        <authorList>
            <person name="Probst A.J."/>
            <person name="Ladd B."/>
            <person name="Jarett J.K."/>
            <person name="Geller-Mcgrath D.E."/>
            <person name="Sieber C.M.K."/>
            <person name="Emerson J.B."/>
            <person name="Anantharaman K."/>
            <person name="Thomas B.C."/>
            <person name="Malmstrom R."/>
            <person name="Stieglmeier M."/>
            <person name="Klingl A."/>
            <person name="Woyke T."/>
            <person name="Ryan C.M."/>
            <person name="Banfield J.F."/>
        </authorList>
    </citation>
    <scope>NUCLEOTIDE SEQUENCE [LARGE SCALE GENOMIC DNA]</scope>
</reference>
<evidence type="ECO:0000313" key="2">
    <source>
        <dbReference type="EMBL" id="PIR89415.1"/>
    </source>
</evidence>
<keyword evidence="1" id="KW-0812">Transmembrane</keyword>
<feature type="transmembrane region" description="Helical" evidence="1">
    <location>
        <begin position="7"/>
        <end position="27"/>
    </location>
</feature>
<name>A0A2H0UUI0_9BACT</name>
<comment type="caution">
    <text evidence="2">The sequence shown here is derived from an EMBL/GenBank/DDBJ whole genome shotgun (WGS) entry which is preliminary data.</text>
</comment>
<dbReference type="Pfam" id="PF04070">
    <property type="entry name" value="DUF378"/>
    <property type="match status" value="1"/>
</dbReference>
<keyword evidence="1" id="KW-0472">Membrane</keyword>
<dbReference type="EMBL" id="PFAZ01000001">
    <property type="protein sequence ID" value="PIR89415.1"/>
    <property type="molecule type" value="Genomic_DNA"/>
</dbReference>
<feature type="transmembrane region" description="Helical" evidence="1">
    <location>
        <begin position="33"/>
        <end position="56"/>
    </location>
</feature>
<dbReference type="PANTHER" id="PTHR37304">
    <property type="entry name" value="MEMBRANE PROTEIN-RELATED"/>
    <property type="match status" value="1"/>
</dbReference>
<dbReference type="AlphaFoldDB" id="A0A2H0UUI0"/>
<keyword evidence="1" id="KW-1133">Transmembrane helix</keyword>
<organism evidence="2 3">
    <name type="scientific">Candidatus Harrisonbacteria bacterium CG10_big_fil_rev_8_21_14_0_10_40_38</name>
    <dbReference type="NCBI Taxonomy" id="1974583"/>
    <lineage>
        <taxon>Bacteria</taxon>
        <taxon>Candidatus Harrisoniibacteriota</taxon>
    </lineage>
</organism>
<dbReference type="InterPro" id="IPR007211">
    <property type="entry name" value="DUF378"/>
</dbReference>
<evidence type="ECO:0000256" key="1">
    <source>
        <dbReference type="SAM" id="Phobius"/>
    </source>
</evidence>
<proteinExistence type="predicted"/>